<dbReference type="RefSeq" id="WP_092559508.1">
    <property type="nucleotide sequence ID" value="NZ_FOYZ01000003.1"/>
</dbReference>
<dbReference type="GO" id="GO:0071281">
    <property type="term" value="P:cellular response to iron ion"/>
    <property type="evidence" value="ECO:0007669"/>
    <property type="project" value="TreeGrafter"/>
</dbReference>
<evidence type="ECO:0000313" key="3">
    <source>
        <dbReference type="EMBL" id="SFR67865.1"/>
    </source>
</evidence>
<dbReference type="STRING" id="37658.SAMN05661086_00899"/>
<dbReference type="InterPro" id="IPR050902">
    <property type="entry name" value="ABC_Transporter_SBP"/>
</dbReference>
<dbReference type="PROSITE" id="PS51257">
    <property type="entry name" value="PROKAR_LIPOPROTEIN"/>
    <property type="match status" value="1"/>
</dbReference>
<dbReference type="PROSITE" id="PS50983">
    <property type="entry name" value="FE_B12_PBP"/>
    <property type="match status" value="1"/>
</dbReference>
<organism evidence="3 4">
    <name type="scientific">Anaeromicropila populeti</name>
    <dbReference type="NCBI Taxonomy" id="37658"/>
    <lineage>
        <taxon>Bacteria</taxon>
        <taxon>Bacillati</taxon>
        <taxon>Bacillota</taxon>
        <taxon>Clostridia</taxon>
        <taxon>Lachnospirales</taxon>
        <taxon>Lachnospiraceae</taxon>
        <taxon>Anaeromicropila</taxon>
    </lineage>
</organism>
<accession>A0A1I6IM94</accession>
<dbReference type="Pfam" id="PF01497">
    <property type="entry name" value="Peripla_BP_2"/>
    <property type="match status" value="1"/>
</dbReference>
<evidence type="ECO:0000259" key="2">
    <source>
        <dbReference type="PROSITE" id="PS50983"/>
    </source>
</evidence>
<dbReference type="Gene3D" id="3.40.50.1980">
    <property type="entry name" value="Nitrogenase molybdenum iron protein domain"/>
    <property type="match status" value="2"/>
</dbReference>
<comment type="similarity">
    <text evidence="1">Belongs to the bacterial solute-binding protein 8 family.</text>
</comment>
<dbReference type="Proteomes" id="UP000199659">
    <property type="component" value="Unassembled WGS sequence"/>
</dbReference>
<dbReference type="Gene3D" id="1.20.58.2180">
    <property type="match status" value="1"/>
</dbReference>
<proteinExistence type="inferred from homology"/>
<dbReference type="PANTHER" id="PTHR30535:SF34">
    <property type="entry name" value="MOLYBDATE-BINDING PROTEIN MOLA"/>
    <property type="match status" value="1"/>
</dbReference>
<dbReference type="OrthoDB" id="9787830at2"/>
<dbReference type="SUPFAM" id="SSF53807">
    <property type="entry name" value="Helical backbone' metal receptor"/>
    <property type="match status" value="1"/>
</dbReference>
<reference evidence="3 4" key="1">
    <citation type="submission" date="2016-10" db="EMBL/GenBank/DDBJ databases">
        <authorList>
            <person name="de Groot N.N."/>
        </authorList>
    </citation>
    <scope>NUCLEOTIDE SEQUENCE [LARGE SCALE GENOMIC DNA]</scope>
    <source>
        <strain evidence="3 4">743A</strain>
    </source>
</reference>
<feature type="domain" description="Fe/B12 periplasmic-binding" evidence="2">
    <location>
        <begin position="70"/>
        <end position="340"/>
    </location>
</feature>
<evidence type="ECO:0000313" key="4">
    <source>
        <dbReference type="Proteomes" id="UP000199659"/>
    </source>
</evidence>
<protein>
    <submittedName>
        <fullName evidence="3">Iron complex transport system substrate-binding protein</fullName>
    </submittedName>
</protein>
<evidence type="ECO:0000256" key="1">
    <source>
        <dbReference type="ARBA" id="ARBA00008814"/>
    </source>
</evidence>
<sequence>MKRCYKILGILIVLITIGGLSGCKEKEKTASSDEGGNIQKEVTVCDDNGTKKTITDMGGRTVEFDTEIKKVYGANPMATILLFTLVPDKIIGWNEKLPNQEILPEAYKNLPVVGSMGTKQQAASAEEILTYNPDLILYAQAEINKQSAEKADKLSQQLGKPVVLINGSLESTESTYELLGEIFDCSERSNELIQYYKDTLSNIEKTKSEIKEEEKIKVYYGKEEDALTTSGKESVHAKLIELVGGKNVADAIEGDSDAAVNLEEVIKWQPDVILLSEANKNEKNAYQNLIQNTAWENIPAVKNNKVYVSPMLLFSWFDRPPSINELIGIKWLAVTLYPDYYEIDMKSEIKEFYQKYYQIDLKEEVITDMLQQ</sequence>
<dbReference type="AlphaFoldDB" id="A0A1I6IM94"/>
<gene>
    <name evidence="3" type="ORF">SAMN05661086_00899</name>
</gene>
<dbReference type="InterPro" id="IPR002491">
    <property type="entry name" value="ABC_transptr_periplasmic_BD"/>
</dbReference>
<dbReference type="PANTHER" id="PTHR30535">
    <property type="entry name" value="VITAMIN B12-BINDING PROTEIN"/>
    <property type="match status" value="1"/>
</dbReference>
<keyword evidence="4" id="KW-1185">Reference proteome</keyword>
<dbReference type="EMBL" id="FOYZ01000003">
    <property type="protein sequence ID" value="SFR67865.1"/>
    <property type="molecule type" value="Genomic_DNA"/>
</dbReference>
<name>A0A1I6IM94_9FIRM</name>